<protein>
    <submittedName>
        <fullName evidence="5">Phophatidylserine decarboxylase-domain-containing protein</fullName>
    </submittedName>
</protein>
<dbReference type="Proteomes" id="UP000193986">
    <property type="component" value="Unassembled WGS sequence"/>
</dbReference>
<feature type="compositionally biased region" description="Basic and acidic residues" evidence="3">
    <location>
        <begin position="10"/>
        <end position="24"/>
    </location>
</feature>
<reference evidence="5 6" key="1">
    <citation type="submission" date="2016-07" db="EMBL/GenBank/DDBJ databases">
        <title>Pervasive Adenine N6-methylation of Active Genes in Fungi.</title>
        <authorList>
            <consortium name="DOE Joint Genome Institute"/>
            <person name="Mondo S.J."/>
            <person name="Dannebaum R.O."/>
            <person name="Kuo R.C."/>
            <person name="Labutti K."/>
            <person name="Haridas S."/>
            <person name="Kuo A."/>
            <person name="Salamov A."/>
            <person name="Ahrendt S.R."/>
            <person name="Lipzen A."/>
            <person name="Sullivan W."/>
            <person name="Andreopoulos W.B."/>
            <person name="Clum A."/>
            <person name="Lindquist E."/>
            <person name="Daum C."/>
            <person name="Ramamoorthy G.K."/>
            <person name="Gryganskyi A."/>
            <person name="Culley D."/>
            <person name="Magnuson J.K."/>
            <person name="James T.Y."/>
            <person name="O'Malley M.A."/>
            <person name="Stajich J.E."/>
            <person name="Spatafora J.W."/>
            <person name="Visel A."/>
            <person name="Grigoriev I.V."/>
        </authorList>
    </citation>
    <scope>NUCLEOTIDE SEQUENCE [LARGE SCALE GENOMIC DNA]</scope>
    <source>
        <strain evidence="5 6">68-887.2</strain>
    </source>
</reference>
<evidence type="ECO:0000313" key="5">
    <source>
        <dbReference type="EMBL" id="ORY23712.1"/>
    </source>
</evidence>
<dbReference type="InterPro" id="IPR003817">
    <property type="entry name" value="PS_Dcarbxylase"/>
</dbReference>
<evidence type="ECO:0000256" key="1">
    <source>
        <dbReference type="ARBA" id="ARBA00022793"/>
    </source>
</evidence>
<evidence type="ECO:0000256" key="2">
    <source>
        <dbReference type="ARBA" id="ARBA00023239"/>
    </source>
</evidence>
<comment type="caution">
    <text evidence="5">The sequence shown here is derived from an EMBL/GenBank/DDBJ whole genome shotgun (WGS) entry which is preliminary data.</text>
</comment>
<dbReference type="GO" id="GO:0006646">
    <property type="term" value="P:phosphatidylethanolamine biosynthetic process"/>
    <property type="evidence" value="ECO:0007669"/>
    <property type="project" value="TreeGrafter"/>
</dbReference>
<keyword evidence="2" id="KW-0456">Lyase</keyword>
<proteinExistence type="predicted"/>
<feature type="domain" description="L-tryptophan decarboxylase PsiD-like" evidence="4">
    <location>
        <begin position="57"/>
        <end position="196"/>
    </location>
</feature>
<dbReference type="InterPro" id="IPR022237">
    <property type="entry name" value="PsiD-like"/>
</dbReference>
<dbReference type="PANTHER" id="PTHR10067:SF9">
    <property type="entry name" value="PHOSPHATIDYLSERINE DECARBOXYLASE FAMILY PROTEIN (AFU_ORTHOLOGUE AFUA_7G01730)"/>
    <property type="match status" value="1"/>
</dbReference>
<organism evidence="5 6">
    <name type="scientific">Naematelia encephala</name>
    <dbReference type="NCBI Taxonomy" id="71784"/>
    <lineage>
        <taxon>Eukaryota</taxon>
        <taxon>Fungi</taxon>
        <taxon>Dikarya</taxon>
        <taxon>Basidiomycota</taxon>
        <taxon>Agaricomycotina</taxon>
        <taxon>Tremellomycetes</taxon>
        <taxon>Tremellales</taxon>
        <taxon>Naemateliaceae</taxon>
        <taxon>Naematelia</taxon>
    </lineage>
</organism>
<dbReference type="PANTHER" id="PTHR10067">
    <property type="entry name" value="PHOSPHATIDYLSERINE DECARBOXYLASE"/>
    <property type="match status" value="1"/>
</dbReference>
<evidence type="ECO:0000256" key="3">
    <source>
        <dbReference type="SAM" id="MobiDB-lite"/>
    </source>
</evidence>
<dbReference type="InParanoid" id="A0A1Y2AMJ5"/>
<dbReference type="Pfam" id="PF12588">
    <property type="entry name" value="PSDC"/>
    <property type="match status" value="1"/>
</dbReference>
<accession>A0A1Y2AMJ5</accession>
<dbReference type="STRING" id="71784.A0A1Y2AMJ5"/>
<dbReference type="EMBL" id="MCFC01000076">
    <property type="protein sequence ID" value="ORY23712.1"/>
    <property type="molecule type" value="Genomic_DNA"/>
</dbReference>
<feature type="region of interest" description="Disordered" evidence="3">
    <location>
        <begin position="1"/>
        <end position="35"/>
    </location>
</feature>
<dbReference type="AlphaFoldDB" id="A0A1Y2AMJ5"/>
<keyword evidence="6" id="KW-1185">Reference proteome</keyword>
<keyword evidence="1" id="KW-0210">Decarboxylase</keyword>
<name>A0A1Y2AMJ5_9TREE</name>
<dbReference type="GO" id="GO:0004609">
    <property type="term" value="F:phosphatidylserine decarboxylase activity"/>
    <property type="evidence" value="ECO:0007669"/>
    <property type="project" value="InterPro"/>
</dbReference>
<evidence type="ECO:0000313" key="6">
    <source>
        <dbReference type="Proteomes" id="UP000193986"/>
    </source>
</evidence>
<gene>
    <name evidence="5" type="ORF">BCR39DRAFT_345741</name>
</gene>
<sequence length="449" mass="50205">MVQTAKKHSSHDARDTSVPEEQHIHRTGHWLSQDKRHHHKFLHDTVEHVDKNPKPLHPVIQEFKDGVEKDTRLWMLFNSMFEEIPHNKTYLTDPTGQTATVRDFDHLVKLLNHVITTAPRWTDAGNKAGLVGVPVNALLDWPMGTRAGFAVFQDPKVNSWLKKILNVWGEFLSSPESAYVLDTNKESWFGQSGITSLESVANNGQTSHKFDEMFQCDPSAPRHGFGSWDAFFTRLFRDGIRPVAEPENDNVVANACESKVYKVAHDVHARDKFWVKGQPYSVLDMLAFDSLADQFVGGTIYQAFLSALSYHRWHSPVSGTIKKAFVVDGTYYSEPLFEDFSSSQGAPEDGENVSQEYISAVATRGIIFIEADNPKIGLIAVIAVGMTEVSTCDITVKDGEHLKKGDQLGMFHFGGSTHCVLFRKGVKVSGFPGQSDHNVPVRSKLCVVE</sequence>
<dbReference type="GO" id="GO:0005739">
    <property type="term" value="C:mitochondrion"/>
    <property type="evidence" value="ECO:0007669"/>
    <property type="project" value="TreeGrafter"/>
</dbReference>
<dbReference type="OrthoDB" id="5973539at2759"/>
<dbReference type="Pfam" id="PF02666">
    <property type="entry name" value="PS_Dcarbxylase"/>
    <property type="match status" value="1"/>
</dbReference>
<evidence type="ECO:0000259" key="4">
    <source>
        <dbReference type="Pfam" id="PF12588"/>
    </source>
</evidence>